<feature type="domain" description="CHK kinase-like" evidence="1">
    <location>
        <begin position="115"/>
        <end position="272"/>
    </location>
</feature>
<dbReference type="Proteomes" id="UP000319004">
    <property type="component" value="Chromosome"/>
</dbReference>
<dbReference type="InterPro" id="IPR011009">
    <property type="entry name" value="Kinase-like_dom_sf"/>
</dbReference>
<evidence type="ECO:0000313" key="3">
    <source>
        <dbReference type="Proteomes" id="UP000319004"/>
    </source>
</evidence>
<dbReference type="GO" id="GO:0016740">
    <property type="term" value="F:transferase activity"/>
    <property type="evidence" value="ECO:0007669"/>
    <property type="project" value="UniProtKB-KW"/>
</dbReference>
<sequence length="321" mass="36329">MNEQELQSFVCRMVHADGVIATEPIQSLWSGYGQILRMSLRGDDVPSSVIVKHIAPPGFGVANPRGWSGDVSHARKLRSYEVETNWYRDWCHECNPRCRVPSCHAIESFAGGRVLVLEDLDAAGFPSRCGRLSDRQLHACIRWLANFHATFLGRVPTGLWETGTYWHLQTRPEEWSAMQAGPLKNAAAKIDDRLSACRFQTLVHGDAKVANFCFGDHHDAVAAVDFQYVGGGCGMKDLAYLMGSCLSDEQCDRREAECLDVYFGELHARLDPSIAEDLEREWRSLFPWAWADFHRFLCGWCATHPKLTDYSRRMVDRVLGY</sequence>
<keyword evidence="3" id="KW-1185">Reference proteome</keyword>
<dbReference type="EMBL" id="CP037423">
    <property type="protein sequence ID" value="QDV47003.1"/>
    <property type="molecule type" value="Genomic_DNA"/>
</dbReference>
<organism evidence="2 3">
    <name type="scientific">Stieleria neptunia</name>
    <dbReference type="NCBI Taxonomy" id="2527979"/>
    <lineage>
        <taxon>Bacteria</taxon>
        <taxon>Pseudomonadati</taxon>
        <taxon>Planctomycetota</taxon>
        <taxon>Planctomycetia</taxon>
        <taxon>Pirellulales</taxon>
        <taxon>Pirellulaceae</taxon>
        <taxon>Stieleria</taxon>
    </lineage>
</organism>
<dbReference type="RefSeq" id="WP_145391108.1">
    <property type="nucleotide sequence ID" value="NZ_CP037423.1"/>
</dbReference>
<reference evidence="2 3" key="1">
    <citation type="submission" date="2019-03" db="EMBL/GenBank/DDBJ databases">
        <title>Deep-cultivation of Planctomycetes and their phenomic and genomic characterization uncovers novel biology.</title>
        <authorList>
            <person name="Wiegand S."/>
            <person name="Jogler M."/>
            <person name="Boedeker C."/>
            <person name="Pinto D."/>
            <person name="Vollmers J."/>
            <person name="Rivas-Marin E."/>
            <person name="Kohn T."/>
            <person name="Peeters S.H."/>
            <person name="Heuer A."/>
            <person name="Rast P."/>
            <person name="Oberbeckmann S."/>
            <person name="Bunk B."/>
            <person name="Jeske O."/>
            <person name="Meyerdierks A."/>
            <person name="Storesund J.E."/>
            <person name="Kallscheuer N."/>
            <person name="Luecker S."/>
            <person name="Lage O.M."/>
            <person name="Pohl T."/>
            <person name="Merkel B.J."/>
            <person name="Hornburger P."/>
            <person name="Mueller R.-W."/>
            <person name="Bruemmer F."/>
            <person name="Labrenz M."/>
            <person name="Spormann A.M."/>
            <person name="Op den Camp H."/>
            <person name="Overmann J."/>
            <person name="Amann R."/>
            <person name="Jetten M.S.M."/>
            <person name="Mascher T."/>
            <person name="Medema M.H."/>
            <person name="Devos D.P."/>
            <person name="Kaster A.-K."/>
            <person name="Ovreas L."/>
            <person name="Rohde M."/>
            <person name="Galperin M.Y."/>
            <person name="Jogler C."/>
        </authorList>
    </citation>
    <scope>NUCLEOTIDE SEQUENCE [LARGE SCALE GENOMIC DNA]</scope>
    <source>
        <strain evidence="2 3">Enr13</strain>
    </source>
</reference>
<dbReference type="Pfam" id="PF02958">
    <property type="entry name" value="EcKL"/>
    <property type="match status" value="1"/>
</dbReference>
<dbReference type="InterPro" id="IPR004119">
    <property type="entry name" value="EcKL"/>
</dbReference>
<dbReference type="PANTHER" id="PTHR11012">
    <property type="entry name" value="PROTEIN KINASE-LIKE DOMAIN-CONTAINING"/>
    <property type="match status" value="1"/>
</dbReference>
<keyword evidence="2" id="KW-0808">Transferase</keyword>
<name>A0A518I1L7_9BACT</name>
<dbReference type="AlphaFoldDB" id="A0A518I1L7"/>
<dbReference type="Gene3D" id="3.90.1200.10">
    <property type="match status" value="1"/>
</dbReference>
<dbReference type="SUPFAM" id="SSF56112">
    <property type="entry name" value="Protein kinase-like (PK-like)"/>
    <property type="match status" value="1"/>
</dbReference>
<gene>
    <name evidence="2" type="ORF">Enr13x_69120</name>
</gene>
<evidence type="ECO:0000259" key="1">
    <source>
        <dbReference type="SMART" id="SM00587"/>
    </source>
</evidence>
<accession>A0A518I1L7</accession>
<dbReference type="InterPro" id="IPR015897">
    <property type="entry name" value="CHK_kinase-like"/>
</dbReference>
<dbReference type="SMART" id="SM00587">
    <property type="entry name" value="CHK"/>
    <property type="match status" value="1"/>
</dbReference>
<proteinExistence type="predicted"/>
<dbReference type="PANTHER" id="PTHR11012:SF30">
    <property type="entry name" value="PROTEIN KINASE-LIKE DOMAIN-CONTAINING"/>
    <property type="match status" value="1"/>
</dbReference>
<protein>
    <submittedName>
        <fullName evidence="2">Phosphotransferase enzyme family protein</fullName>
    </submittedName>
</protein>
<evidence type="ECO:0000313" key="2">
    <source>
        <dbReference type="EMBL" id="QDV47003.1"/>
    </source>
</evidence>
<dbReference type="KEGG" id="snep:Enr13x_69120"/>
<dbReference type="OrthoDB" id="9769860at2"/>